<keyword evidence="2" id="KW-1185">Reference proteome</keyword>
<organism evidence="1 2">
    <name type="scientific">Mycena albidolilacea</name>
    <dbReference type="NCBI Taxonomy" id="1033008"/>
    <lineage>
        <taxon>Eukaryota</taxon>
        <taxon>Fungi</taxon>
        <taxon>Dikarya</taxon>
        <taxon>Basidiomycota</taxon>
        <taxon>Agaricomycotina</taxon>
        <taxon>Agaricomycetes</taxon>
        <taxon>Agaricomycetidae</taxon>
        <taxon>Agaricales</taxon>
        <taxon>Marasmiineae</taxon>
        <taxon>Mycenaceae</taxon>
        <taxon>Mycena</taxon>
    </lineage>
</organism>
<gene>
    <name evidence="1" type="ORF">DFH08DRAFT_828656</name>
</gene>
<sequence length="580" mass="66554">MRFVLPRLTSLARTPSCRISESFGRANHLRYATRLATRPHLDQRTPQELEEEKKTNDLVASFVRFIDLVKDEPKNDQKEWIRDRFQREDLQIPSRAKIAENVIHSLFESRLFAQAVAVYQHMLDDGLLPSPSTDALFLAMSLVTSRAPGETQLEGLKTIIAYRSFTDDHFIELLDHLVSLNVPPDTIRHLGRVFVSVKGEGYRPSHSLVMKLVDIQAQAGEVVAAAETVAEFKDQSIAFETPAEPYARMIKSAPADNQAAVDWIMGVMREKDVPINIMVFNAILARQSQTRNMRKAFAFYSVLCHLAESTPLRPNAVTYKFLFRILGYQYKTKYRPNRSRAKEPTGTIVPPRRLFADMMVLWFSAGAHPPLSDSVFERQAQLAADQGLLHVALRTFLHLEDYAGALVVLRLVSAMGMRITERTYLIVLRCMARRVFYDVYWAKRQFKQPFFAFELMGPFDHAKMDEDPQEVYEWIMEGLLKHNCEKAKGEGKGKDEPWKGRIPSVSEIIQPDQKLSGDKINYSPIVVMLQRALQMDGSPKNGVPWGKTWREKTMIRARKEMIPENIQLWAWPKTKTKEEK</sequence>
<evidence type="ECO:0008006" key="3">
    <source>
        <dbReference type="Google" id="ProtNLM"/>
    </source>
</evidence>
<dbReference type="AlphaFoldDB" id="A0AAD7ATD2"/>
<evidence type="ECO:0000313" key="2">
    <source>
        <dbReference type="Proteomes" id="UP001218218"/>
    </source>
</evidence>
<name>A0AAD7ATD2_9AGAR</name>
<evidence type="ECO:0000313" key="1">
    <source>
        <dbReference type="EMBL" id="KAJ7367499.1"/>
    </source>
</evidence>
<dbReference type="Proteomes" id="UP001218218">
    <property type="component" value="Unassembled WGS sequence"/>
</dbReference>
<protein>
    <recommendedName>
        <fullName evidence="3">Pentatricopeptide repeat-containing protein</fullName>
    </recommendedName>
</protein>
<proteinExistence type="predicted"/>
<accession>A0AAD7ATD2</accession>
<reference evidence="1" key="1">
    <citation type="submission" date="2023-03" db="EMBL/GenBank/DDBJ databases">
        <title>Massive genome expansion in bonnet fungi (Mycena s.s.) driven by repeated elements and novel gene families across ecological guilds.</title>
        <authorList>
            <consortium name="Lawrence Berkeley National Laboratory"/>
            <person name="Harder C.B."/>
            <person name="Miyauchi S."/>
            <person name="Viragh M."/>
            <person name="Kuo A."/>
            <person name="Thoen E."/>
            <person name="Andreopoulos B."/>
            <person name="Lu D."/>
            <person name="Skrede I."/>
            <person name="Drula E."/>
            <person name="Henrissat B."/>
            <person name="Morin E."/>
            <person name="Kohler A."/>
            <person name="Barry K."/>
            <person name="LaButti K."/>
            <person name="Morin E."/>
            <person name="Salamov A."/>
            <person name="Lipzen A."/>
            <person name="Mereny Z."/>
            <person name="Hegedus B."/>
            <person name="Baldrian P."/>
            <person name="Stursova M."/>
            <person name="Weitz H."/>
            <person name="Taylor A."/>
            <person name="Grigoriev I.V."/>
            <person name="Nagy L.G."/>
            <person name="Martin F."/>
            <person name="Kauserud H."/>
        </authorList>
    </citation>
    <scope>NUCLEOTIDE SEQUENCE</scope>
    <source>
        <strain evidence="1">CBHHK002</strain>
    </source>
</reference>
<dbReference type="EMBL" id="JARIHO010000001">
    <property type="protein sequence ID" value="KAJ7367499.1"/>
    <property type="molecule type" value="Genomic_DNA"/>
</dbReference>
<comment type="caution">
    <text evidence="1">The sequence shown here is derived from an EMBL/GenBank/DDBJ whole genome shotgun (WGS) entry which is preliminary data.</text>
</comment>